<keyword evidence="1 2" id="KW-0238">DNA-binding</keyword>
<keyword evidence="5" id="KW-1185">Reference proteome</keyword>
<dbReference type="InterPro" id="IPR050624">
    <property type="entry name" value="HTH-type_Tx_Regulator"/>
</dbReference>
<evidence type="ECO:0000256" key="1">
    <source>
        <dbReference type="ARBA" id="ARBA00023125"/>
    </source>
</evidence>
<dbReference type="AlphaFoldDB" id="A0A4P7A1P2"/>
<dbReference type="Gene3D" id="1.10.357.10">
    <property type="entry name" value="Tetracycline Repressor, domain 2"/>
    <property type="match status" value="1"/>
</dbReference>
<evidence type="ECO:0000256" key="2">
    <source>
        <dbReference type="PROSITE-ProRule" id="PRU00335"/>
    </source>
</evidence>
<feature type="domain" description="HTH tetR-type" evidence="3">
    <location>
        <begin position="11"/>
        <end position="71"/>
    </location>
</feature>
<dbReference type="EMBL" id="CP038015">
    <property type="protein sequence ID" value="QBP42737.1"/>
    <property type="molecule type" value="Genomic_DNA"/>
</dbReference>
<evidence type="ECO:0000313" key="5">
    <source>
        <dbReference type="Proteomes" id="UP000294292"/>
    </source>
</evidence>
<protein>
    <submittedName>
        <fullName evidence="4">TetR/AcrR family transcriptional regulator</fullName>
    </submittedName>
</protein>
<dbReference type="GO" id="GO:0003677">
    <property type="term" value="F:DNA binding"/>
    <property type="evidence" value="ECO:0007669"/>
    <property type="project" value="UniProtKB-UniRule"/>
</dbReference>
<dbReference type="SUPFAM" id="SSF46689">
    <property type="entry name" value="Homeodomain-like"/>
    <property type="match status" value="1"/>
</dbReference>
<evidence type="ECO:0000313" key="4">
    <source>
        <dbReference type="EMBL" id="QBP42737.1"/>
    </source>
</evidence>
<dbReference type="PANTHER" id="PTHR43479">
    <property type="entry name" value="ACREF/ENVCD OPERON REPRESSOR-RELATED"/>
    <property type="match status" value="1"/>
</dbReference>
<gene>
    <name evidence="4" type="ORF">E2636_17025</name>
</gene>
<evidence type="ECO:0000259" key="3">
    <source>
        <dbReference type="PROSITE" id="PS50977"/>
    </source>
</evidence>
<dbReference type="RefSeq" id="WP_134211396.1">
    <property type="nucleotide sequence ID" value="NZ_CP038015.1"/>
</dbReference>
<name>A0A4P7A1P2_9BACL</name>
<sequence length="204" mass="23737">MPKPTFIKLPIDKKETLIRAAIKEFSRAPLFEASISNIIKEAGIPRGSFYQYFEDKEDLYYYLLDDSSKRLNKRFIAILIKHNGDLMETFIESFEMMLINLESIESRQFFRNAFLNMNYKSENTLTPGVSEEQLNTRLAEVVALVDRKKLNITDEMELIHVLKIMKAITIQNLIQVFAKDLSIDESLKNYTLEVNLLKKGLSKE</sequence>
<organism evidence="4 5">
    <name type="scientific">Paenisporosarcina antarctica</name>
    <dbReference type="NCBI Taxonomy" id="417367"/>
    <lineage>
        <taxon>Bacteria</taxon>
        <taxon>Bacillati</taxon>
        <taxon>Bacillota</taxon>
        <taxon>Bacilli</taxon>
        <taxon>Bacillales</taxon>
        <taxon>Caryophanaceae</taxon>
        <taxon>Paenisporosarcina</taxon>
    </lineage>
</organism>
<dbReference type="InterPro" id="IPR001647">
    <property type="entry name" value="HTH_TetR"/>
</dbReference>
<dbReference type="KEGG" id="panc:E2636_17025"/>
<dbReference type="InterPro" id="IPR009057">
    <property type="entry name" value="Homeodomain-like_sf"/>
</dbReference>
<accession>A0A4P7A1P2</accession>
<dbReference type="Pfam" id="PF17924">
    <property type="entry name" value="TetR_C_19"/>
    <property type="match status" value="1"/>
</dbReference>
<proteinExistence type="predicted"/>
<dbReference type="PANTHER" id="PTHR43479:SF11">
    <property type="entry name" value="ACREF_ENVCD OPERON REPRESSOR-RELATED"/>
    <property type="match status" value="1"/>
</dbReference>
<dbReference type="PROSITE" id="PS50977">
    <property type="entry name" value="HTH_TETR_2"/>
    <property type="match status" value="1"/>
</dbReference>
<dbReference type="Proteomes" id="UP000294292">
    <property type="component" value="Chromosome"/>
</dbReference>
<feature type="DNA-binding region" description="H-T-H motif" evidence="2">
    <location>
        <begin position="34"/>
        <end position="53"/>
    </location>
</feature>
<reference evidence="4 5" key="1">
    <citation type="submission" date="2019-03" db="EMBL/GenBank/DDBJ databases">
        <title>Complete genome sequence of Paenisporosarcina antarctica CGMCC 1.6503T.</title>
        <authorList>
            <person name="Rong J.-C."/>
            <person name="Chi N.-Y."/>
            <person name="Zhang Q.-F."/>
        </authorList>
    </citation>
    <scope>NUCLEOTIDE SEQUENCE [LARGE SCALE GENOMIC DNA]</scope>
    <source>
        <strain evidence="4 5">CGMCC 1.6503</strain>
    </source>
</reference>
<dbReference type="Pfam" id="PF00440">
    <property type="entry name" value="TetR_N"/>
    <property type="match status" value="1"/>
</dbReference>
<dbReference type="OrthoDB" id="9812484at2"/>
<dbReference type="PRINTS" id="PR00455">
    <property type="entry name" value="HTHTETR"/>
</dbReference>